<organism evidence="2 3">
    <name type="scientific">Hypholoma sublateritium (strain FD-334 SS-4)</name>
    <dbReference type="NCBI Taxonomy" id="945553"/>
    <lineage>
        <taxon>Eukaryota</taxon>
        <taxon>Fungi</taxon>
        <taxon>Dikarya</taxon>
        <taxon>Basidiomycota</taxon>
        <taxon>Agaricomycotina</taxon>
        <taxon>Agaricomycetes</taxon>
        <taxon>Agaricomycetidae</taxon>
        <taxon>Agaricales</taxon>
        <taxon>Agaricineae</taxon>
        <taxon>Strophariaceae</taxon>
        <taxon>Hypholoma</taxon>
    </lineage>
</organism>
<feature type="transmembrane region" description="Helical" evidence="1">
    <location>
        <begin position="89"/>
        <end position="110"/>
    </location>
</feature>
<evidence type="ECO:0000313" key="3">
    <source>
        <dbReference type="Proteomes" id="UP000054270"/>
    </source>
</evidence>
<reference evidence="3" key="1">
    <citation type="submission" date="2014-04" db="EMBL/GenBank/DDBJ databases">
        <title>Evolutionary Origins and Diversification of the Mycorrhizal Mutualists.</title>
        <authorList>
            <consortium name="DOE Joint Genome Institute"/>
            <consortium name="Mycorrhizal Genomics Consortium"/>
            <person name="Kohler A."/>
            <person name="Kuo A."/>
            <person name="Nagy L.G."/>
            <person name="Floudas D."/>
            <person name="Copeland A."/>
            <person name="Barry K.W."/>
            <person name="Cichocki N."/>
            <person name="Veneault-Fourrey C."/>
            <person name="LaButti K."/>
            <person name="Lindquist E.A."/>
            <person name="Lipzen A."/>
            <person name="Lundell T."/>
            <person name="Morin E."/>
            <person name="Murat C."/>
            <person name="Riley R."/>
            <person name="Ohm R."/>
            <person name="Sun H."/>
            <person name="Tunlid A."/>
            <person name="Henrissat B."/>
            <person name="Grigoriev I.V."/>
            <person name="Hibbett D.S."/>
            <person name="Martin F."/>
        </authorList>
    </citation>
    <scope>NUCLEOTIDE SEQUENCE [LARGE SCALE GENOMIC DNA]</scope>
    <source>
        <strain evidence="3">FD-334 SS-4</strain>
    </source>
</reference>
<keyword evidence="1" id="KW-0812">Transmembrane</keyword>
<feature type="transmembrane region" description="Helical" evidence="1">
    <location>
        <begin position="149"/>
        <end position="169"/>
    </location>
</feature>
<keyword evidence="1" id="KW-0472">Membrane</keyword>
<feature type="transmembrane region" description="Helical" evidence="1">
    <location>
        <begin position="12"/>
        <end position="37"/>
    </location>
</feature>
<keyword evidence="1" id="KW-1133">Transmembrane helix</keyword>
<evidence type="ECO:0000256" key="1">
    <source>
        <dbReference type="SAM" id="Phobius"/>
    </source>
</evidence>
<evidence type="ECO:0000313" key="2">
    <source>
        <dbReference type="EMBL" id="KJA20766.1"/>
    </source>
</evidence>
<dbReference type="AlphaFoldDB" id="A0A0D2NWA7"/>
<dbReference type="STRING" id="945553.A0A0D2NWA7"/>
<keyword evidence="3" id="KW-1185">Reference proteome</keyword>
<dbReference type="EMBL" id="KN817564">
    <property type="protein sequence ID" value="KJA20766.1"/>
    <property type="molecule type" value="Genomic_DNA"/>
</dbReference>
<gene>
    <name evidence="2" type="ORF">HYPSUDRAFT_78186</name>
</gene>
<feature type="transmembrane region" description="Helical" evidence="1">
    <location>
        <begin position="57"/>
        <end position="77"/>
    </location>
</feature>
<proteinExistence type="predicted"/>
<sequence>MAAKFLCCLPLRLGVLIISFLQFLFCGAFAGLLWWALLYGAKHNSDISTITHSMKTVVIVTASVYTASALVGLLGLLGAVLRKHGFVRIFSFLLCATLSVEVGSSIWYLITFYHTRGQTEAECVNGSTDQARIAYCKSLDAYRRVPQGALLASVIVPLVLQAYACYVVYQYSKRLQYQRADRQRSSSAFVPPVGPMYQPLKHADETHMLAQQYPYSDSTHAFGHKPQSSIDKV</sequence>
<name>A0A0D2NWA7_HYPSF</name>
<dbReference type="OMA" id="REYRNDF"/>
<protein>
    <submittedName>
        <fullName evidence="2">Uncharacterized protein</fullName>
    </submittedName>
</protein>
<dbReference type="Proteomes" id="UP000054270">
    <property type="component" value="Unassembled WGS sequence"/>
</dbReference>
<accession>A0A0D2NWA7</accession>
<dbReference type="OrthoDB" id="7862095at2759"/>